<dbReference type="Pfam" id="PF07714">
    <property type="entry name" value="PK_Tyr_Ser-Thr"/>
    <property type="match status" value="1"/>
</dbReference>
<feature type="compositionally biased region" description="Polar residues" evidence="11">
    <location>
        <begin position="423"/>
        <end position="432"/>
    </location>
</feature>
<comment type="subcellular location">
    <subcellularLocation>
        <location evidence="1">Cytoplasm</location>
    </subcellularLocation>
</comment>
<keyword evidence="8 10" id="KW-0067">ATP-binding</keyword>
<evidence type="ECO:0000256" key="3">
    <source>
        <dbReference type="ARBA" id="ARBA00022527"/>
    </source>
</evidence>
<keyword evidence="6 10" id="KW-0547">Nucleotide-binding</keyword>
<dbReference type="InterPro" id="IPR050167">
    <property type="entry name" value="Ser_Thr_protein_kinase"/>
</dbReference>
<evidence type="ECO:0000256" key="2">
    <source>
        <dbReference type="ARBA" id="ARBA00022490"/>
    </source>
</evidence>
<dbReference type="Proteomes" id="UP000811246">
    <property type="component" value="Chromosome 15"/>
</dbReference>
<evidence type="ECO:0000256" key="1">
    <source>
        <dbReference type="ARBA" id="ARBA00004496"/>
    </source>
</evidence>
<dbReference type="SMART" id="SM00666">
    <property type="entry name" value="PB1"/>
    <property type="match status" value="1"/>
</dbReference>
<feature type="compositionally biased region" description="Polar residues" evidence="11">
    <location>
        <begin position="1079"/>
        <end position="1097"/>
    </location>
</feature>
<evidence type="ECO:0000256" key="5">
    <source>
        <dbReference type="ARBA" id="ARBA00022679"/>
    </source>
</evidence>
<name>A0A922D8F1_CARIL</name>
<organism evidence="13 14">
    <name type="scientific">Carya illinoinensis</name>
    <name type="common">Pecan</name>
    <dbReference type="NCBI Taxonomy" id="32201"/>
    <lineage>
        <taxon>Eukaryota</taxon>
        <taxon>Viridiplantae</taxon>
        <taxon>Streptophyta</taxon>
        <taxon>Embryophyta</taxon>
        <taxon>Tracheophyta</taxon>
        <taxon>Spermatophyta</taxon>
        <taxon>Magnoliopsida</taxon>
        <taxon>eudicotyledons</taxon>
        <taxon>Gunneridae</taxon>
        <taxon>Pentapetalae</taxon>
        <taxon>rosids</taxon>
        <taxon>fabids</taxon>
        <taxon>Fagales</taxon>
        <taxon>Juglandaceae</taxon>
        <taxon>Carya</taxon>
    </lineage>
</organism>
<dbReference type="PANTHER" id="PTHR23257:SF797">
    <property type="entry name" value="KINASE SUPERFAMILY WITH OCTICOSAPEPTIDE_PHOX_BEM1P DOMAIN-CONTAINING PROTEIN"/>
    <property type="match status" value="1"/>
</dbReference>
<proteinExistence type="predicted"/>
<dbReference type="GO" id="GO:0005524">
    <property type="term" value="F:ATP binding"/>
    <property type="evidence" value="ECO:0007669"/>
    <property type="project" value="UniProtKB-UniRule"/>
</dbReference>
<dbReference type="InterPro" id="IPR008271">
    <property type="entry name" value="Ser/Thr_kinase_AS"/>
</dbReference>
<dbReference type="PANTHER" id="PTHR23257">
    <property type="entry name" value="SERINE-THREONINE PROTEIN KINASE"/>
    <property type="match status" value="1"/>
</dbReference>
<feature type="region of interest" description="Disordered" evidence="11">
    <location>
        <begin position="1531"/>
        <end position="1553"/>
    </location>
</feature>
<keyword evidence="9" id="KW-0927">Auxin signaling pathway</keyword>
<dbReference type="InterPro" id="IPR001245">
    <property type="entry name" value="Ser-Thr/Tyr_kinase_cat_dom"/>
</dbReference>
<sequence length="1553" mass="167021">MVFDQNSAPKDVRPLNVARTIAEEPRIAPAAATGRNIEGFYPNPPREAGNPLSIPVYYPPGTVSDAGFVGLGYGNGAATPGVAMWGPRMPVPLGHPGVSPTTGVGMGLGYNPNLGNRVGGNAADLASTVVATGTGYGVNLGNRVGGNTADLPGTAAGTVYGVSFGNRVGVNAADIASCAMATGIGYHVNLGNQVGGNTADHGGNGVDQAGSDMATGLGYSPNLGNRVSGNVTDKAGNNLGTGFTNSPNLGNRVVGGGTGQASDEGGDDSVSGKKVKILCSFGGKILPRPSDGMLRYVGGQTRIIGVKRDVSFNELAQKMVDTYGQPVIIKYQLPDEDLDALVSVSCPDDLDNMMDEYDKLVERSSDGSAKLRLFLFSVSELDPLGTVQFGDLNNSGQRYFDVVNGIMDGVGGAVMKKGSMASASSTQNSDYSGNDAFDSLGPGQGDASGLSSASMLSPRGNSATSNDTATRMVCVDPSPATYADTSAAPPGIPIMSSALLQTSQPEVQLESSVPVTVTQPQLGLQQSRMDIPTSSPYMQAYADPRQEVMKHADYLQFPPQMGFPNPHLLGTAGSVFTQQQLHDNSAGITSHQFIPAVHMTMTPASSHFSIRPNMVQPVMQPQQTRLDHYADESKFGPGVVQLPVDQSYNSYQVHVPSSVVGGGYGWHQVPVPERVILSDGLVPHQQVRFPEKIPRLDDCYMCQKALPHTHSDTLVQDQRDSSSSLMSDVNSICHSLHGEDKLKGQPMKRVIVTGALGEGIIEQKAVPQPRVLGQVDSQVWTPQMDITRFTQSPETHIENEMTVLQNEIDLDRLRISAPPGVISRTSDIQSSHAAFMTIAPHSYQDDAVQQPSVPGQYQVKKDALMNNSDVSPVGGVSTQISECVVHESPKEYSKKLPGNLPREDTADTFFPHEQLRPVDGRMDTLGMPSHETYINENRKSNLDKIRKEENFDKKPQLVAGKEVLLDNTFGKPKAVFDTVCNKPIDGLPCPSTDAPHVNNSRPLESYEMSKPPIWVNPVSYSQSNIGFRNLNPEETCFGGPALLGVESSHPTERIPAPAEWKEDTLQFQTKMVPGDTEAVPSNSNVQDSSNSLFSNQDPWSLRHDTYFPPPRPNKVPLIKEALATRDPLGGNHLGSGGGPNAEVQLEVGVHQPLGIPNRDLHLEQVRSAKGSAEEQIKQDLQTVAEDVAASVLHSASPSNSDLHDRIESAFETYPEGDIQNSCGDKQDKAKVEDDKNKLSDKTNLGFPVSDGIGRLQIILNSDLEELRELGSGTFGTVYHGKWRGTDVAIKRINDRCFAGKPSEQERMRDDFWNEAIKLADLHHPNVLAFYGVVLDGPGGSVATVTEYMVNGSLRNASQKNEKSLDKRKCVLIAMDVAFGMEYLHGKNIVHFDLKSDNLLVNLRDPDRPICKVGDLGLSKVKCQTLISGGVRGTLPWMAPELLNGSSSLVSEKVDVFSFGIVMWELLTGEEPYADLHYGAIIGGIVSNTLRPPIPESCGPEWGSLMQRCWSSEPSERPSFTEIAKELRAMAAKLPPKAQNQPQQLPSTQLQVQK</sequence>
<dbReference type="PROSITE" id="PS50011">
    <property type="entry name" value="PROTEIN_KINASE_DOM"/>
    <property type="match status" value="1"/>
</dbReference>
<evidence type="ECO:0000313" key="14">
    <source>
        <dbReference type="Proteomes" id="UP000811246"/>
    </source>
</evidence>
<dbReference type="InterPro" id="IPR017441">
    <property type="entry name" value="Protein_kinase_ATP_BS"/>
</dbReference>
<feature type="compositionally biased region" description="Basic and acidic residues" evidence="11">
    <location>
        <begin position="1224"/>
        <end position="1237"/>
    </location>
</feature>
<keyword evidence="7" id="KW-0418">Kinase</keyword>
<dbReference type="InterPro" id="IPR000719">
    <property type="entry name" value="Prot_kinase_dom"/>
</dbReference>
<feature type="domain" description="Protein kinase" evidence="12">
    <location>
        <begin position="1263"/>
        <end position="1529"/>
    </location>
</feature>
<reference evidence="13" key="1">
    <citation type="submission" date="2021-01" db="EMBL/GenBank/DDBJ databases">
        <authorList>
            <person name="Lovell J.T."/>
            <person name="Bentley N."/>
            <person name="Bhattarai G."/>
            <person name="Jenkins J.W."/>
            <person name="Sreedasyam A."/>
            <person name="Alarcon Y."/>
            <person name="Bock C."/>
            <person name="Boston L."/>
            <person name="Carlson J."/>
            <person name="Cervantes K."/>
            <person name="Clermont K."/>
            <person name="Krom N."/>
            <person name="Kubenka K."/>
            <person name="Mamidi S."/>
            <person name="Mattison C."/>
            <person name="Monteros M."/>
            <person name="Pisani C."/>
            <person name="Plott C."/>
            <person name="Rajasekar S."/>
            <person name="Rhein H.S."/>
            <person name="Rohla C."/>
            <person name="Song M."/>
            <person name="Hilaire R.S."/>
            <person name="Shu S."/>
            <person name="Wells L."/>
            <person name="Wang X."/>
            <person name="Webber J."/>
            <person name="Heerema R.J."/>
            <person name="Klein P."/>
            <person name="Conner P."/>
            <person name="Grauke L."/>
            <person name="Grimwood J."/>
            <person name="Schmutz J."/>
            <person name="Randall J.J."/>
        </authorList>
    </citation>
    <scope>NUCLEOTIDE SEQUENCE</scope>
    <source>
        <tissue evidence="13">Leaf</tissue>
    </source>
</reference>
<dbReference type="PROSITE" id="PS00108">
    <property type="entry name" value="PROTEIN_KINASE_ST"/>
    <property type="match status" value="1"/>
</dbReference>
<evidence type="ECO:0000256" key="11">
    <source>
        <dbReference type="SAM" id="MobiDB-lite"/>
    </source>
</evidence>
<feature type="compositionally biased region" description="Polar residues" evidence="11">
    <location>
        <begin position="240"/>
        <end position="249"/>
    </location>
</feature>
<keyword evidence="4" id="KW-0597">Phosphoprotein</keyword>
<feature type="compositionally biased region" description="Polar residues" evidence="11">
    <location>
        <begin position="449"/>
        <end position="469"/>
    </location>
</feature>
<dbReference type="Pfam" id="PF00564">
    <property type="entry name" value="PB1"/>
    <property type="match status" value="1"/>
</dbReference>
<evidence type="ECO:0000313" key="13">
    <source>
        <dbReference type="EMBL" id="KAG6676724.1"/>
    </source>
</evidence>
<feature type="region of interest" description="Disordered" evidence="11">
    <location>
        <begin position="423"/>
        <end position="469"/>
    </location>
</feature>
<evidence type="ECO:0000256" key="4">
    <source>
        <dbReference type="ARBA" id="ARBA00022553"/>
    </source>
</evidence>
<dbReference type="GO" id="GO:0005737">
    <property type="term" value="C:cytoplasm"/>
    <property type="evidence" value="ECO:0007669"/>
    <property type="project" value="UniProtKB-SubCell"/>
</dbReference>
<protein>
    <recommendedName>
        <fullName evidence="12">Protein kinase domain-containing protein</fullName>
    </recommendedName>
</protein>
<dbReference type="EMBL" id="CM031839">
    <property type="protein sequence ID" value="KAG6676721.1"/>
    <property type="molecule type" value="Genomic_DNA"/>
</dbReference>
<evidence type="ECO:0000256" key="8">
    <source>
        <dbReference type="ARBA" id="ARBA00022840"/>
    </source>
</evidence>
<dbReference type="CDD" id="cd13999">
    <property type="entry name" value="STKc_MAP3K-like"/>
    <property type="match status" value="1"/>
</dbReference>
<evidence type="ECO:0000256" key="7">
    <source>
        <dbReference type="ARBA" id="ARBA00022777"/>
    </source>
</evidence>
<dbReference type="CDD" id="cd06410">
    <property type="entry name" value="PB1_UP2"/>
    <property type="match status" value="1"/>
</dbReference>
<dbReference type="GO" id="GO:0010928">
    <property type="term" value="P:regulation of auxin mediated signaling pathway"/>
    <property type="evidence" value="ECO:0007669"/>
    <property type="project" value="UniProtKB-ARBA"/>
</dbReference>
<evidence type="ECO:0000259" key="12">
    <source>
        <dbReference type="PROSITE" id="PS50011"/>
    </source>
</evidence>
<feature type="region of interest" description="Disordered" evidence="11">
    <location>
        <begin position="1213"/>
        <end position="1237"/>
    </location>
</feature>
<dbReference type="FunFam" id="3.30.200.20:FF:000081">
    <property type="entry name" value="Octicosapeptide/phox/Bem1p domain kinase superfamily protein"/>
    <property type="match status" value="1"/>
</dbReference>
<dbReference type="GO" id="GO:0004674">
    <property type="term" value="F:protein serine/threonine kinase activity"/>
    <property type="evidence" value="ECO:0007669"/>
    <property type="project" value="UniProtKB-KW"/>
</dbReference>
<feature type="region of interest" description="Disordered" evidence="11">
    <location>
        <begin position="240"/>
        <end position="269"/>
    </location>
</feature>
<keyword evidence="3" id="KW-0723">Serine/threonine-protein kinase</keyword>
<feature type="binding site" evidence="10">
    <location>
        <position position="1300"/>
    </location>
    <ligand>
        <name>ATP</name>
        <dbReference type="ChEBI" id="CHEBI:30616"/>
    </ligand>
</feature>
<accession>A0A922D8F1</accession>
<keyword evidence="2" id="KW-0963">Cytoplasm</keyword>
<dbReference type="FunFam" id="1.10.510.10:FF:000142">
    <property type="entry name" value="Octicosapeptide/phox/Bem1p domain kinase superfamily protein"/>
    <property type="match status" value="1"/>
</dbReference>
<evidence type="ECO:0000256" key="9">
    <source>
        <dbReference type="ARBA" id="ARBA00023294"/>
    </source>
</evidence>
<dbReference type="SMART" id="SM00220">
    <property type="entry name" value="S_TKc"/>
    <property type="match status" value="1"/>
</dbReference>
<dbReference type="PROSITE" id="PS00107">
    <property type="entry name" value="PROTEIN_KINASE_ATP"/>
    <property type="match status" value="1"/>
</dbReference>
<feature type="region of interest" description="Disordered" evidence="11">
    <location>
        <begin position="1074"/>
        <end position="1097"/>
    </location>
</feature>
<dbReference type="EMBL" id="CM031839">
    <property type="protein sequence ID" value="KAG6676724.1"/>
    <property type="molecule type" value="Genomic_DNA"/>
</dbReference>
<dbReference type="FunFam" id="3.10.20.90:FF:000058">
    <property type="entry name" value="Octicosapeptide/phox/Bem1p domain kinase superfamily protein"/>
    <property type="match status" value="1"/>
</dbReference>
<evidence type="ECO:0000256" key="6">
    <source>
        <dbReference type="ARBA" id="ARBA00022741"/>
    </source>
</evidence>
<dbReference type="InterPro" id="IPR000270">
    <property type="entry name" value="PB1_dom"/>
</dbReference>
<dbReference type="GO" id="GO:0009734">
    <property type="term" value="P:auxin-activated signaling pathway"/>
    <property type="evidence" value="ECO:0007669"/>
    <property type="project" value="UniProtKB-KW"/>
</dbReference>
<comment type="caution">
    <text evidence="13">The sequence shown here is derived from an EMBL/GenBank/DDBJ whole genome shotgun (WGS) entry which is preliminary data.</text>
</comment>
<feature type="compositionally biased region" description="Polar residues" evidence="11">
    <location>
        <begin position="1537"/>
        <end position="1553"/>
    </location>
</feature>
<evidence type="ECO:0000256" key="10">
    <source>
        <dbReference type="PROSITE-ProRule" id="PRU10141"/>
    </source>
</evidence>
<gene>
    <name evidence="13" type="ORF">I3842_15G165800</name>
</gene>
<keyword evidence="5" id="KW-0808">Transferase</keyword>